<sequence length="225" mass="24947">MARRWQLIRSALKRSAVRLTRDMYHTAAKVAGLEVKEFTKAQAEVVECLTQGWMYEQTVIKLVGMIRSTTTPVAYLTKMFAGGLNTKAPVQSCDETGVLRVQGHLVTVIEETSDFSAIVYDMLNLIPGYGYGAEGLYAQPFNPVKHRTRCFEIRERGLPYLAPANARPGDHVAVFLGGKVLFVVRMEDEGELGASGPCIIPPLMFGKLIAVARERGKEPLDFVLR</sequence>
<reference evidence="1" key="2">
    <citation type="submission" date="2023-06" db="EMBL/GenBank/DDBJ databases">
        <authorList>
            <consortium name="Lawrence Berkeley National Laboratory"/>
            <person name="Haridas S."/>
            <person name="Hensen N."/>
            <person name="Bonometti L."/>
            <person name="Westerberg I."/>
            <person name="Brannstrom I.O."/>
            <person name="Guillou S."/>
            <person name="Cros-Aarteil S."/>
            <person name="Calhoun S."/>
            <person name="Kuo A."/>
            <person name="Mondo S."/>
            <person name="Pangilinan J."/>
            <person name="Riley R."/>
            <person name="Labutti K."/>
            <person name="Andreopoulos B."/>
            <person name="Lipzen A."/>
            <person name="Chen C."/>
            <person name="Yanf M."/>
            <person name="Daum C."/>
            <person name="Ng V."/>
            <person name="Clum A."/>
            <person name="Steindorff A."/>
            <person name="Ohm R."/>
            <person name="Martin F."/>
            <person name="Silar P."/>
            <person name="Natvig D."/>
            <person name="Lalanne C."/>
            <person name="Gautier V."/>
            <person name="Ament-Velasquez S.L."/>
            <person name="Kruys A."/>
            <person name="Hutchinson M.I."/>
            <person name="Powell A.J."/>
            <person name="Barry K."/>
            <person name="Miller A.N."/>
            <person name="Grigoriev I.V."/>
            <person name="Debuchy R."/>
            <person name="Gladieux P."/>
            <person name="Thoren M.H."/>
            <person name="Johannesson H."/>
        </authorList>
    </citation>
    <scope>NUCLEOTIDE SEQUENCE</scope>
    <source>
        <strain evidence="1">CBS 955.72</strain>
    </source>
</reference>
<dbReference type="AlphaFoldDB" id="A0AAJ0HA88"/>
<organism evidence="1 2">
    <name type="scientific">Lasiosphaeria hispida</name>
    <dbReference type="NCBI Taxonomy" id="260671"/>
    <lineage>
        <taxon>Eukaryota</taxon>
        <taxon>Fungi</taxon>
        <taxon>Dikarya</taxon>
        <taxon>Ascomycota</taxon>
        <taxon>Pezizomycotina</taxon>
        <taxon>Sordariomycetes</taxon>
        <taxon>Sordariomycetidae</taxon>
        <taxon>Sordariales</taxon>
        <taxon>Lasiosphaeriaceae</taxon>
        <taxon>Lasiosphaeria</taxon>
    </lineage>
</organism>
<keyword evidence="2" id="KW-1185">Reference proteome</keyword>
<name>A0AAJ0HA88_9PEZI</name>
<comment type="caution">
    <text evidence="1">The sequence shown here is derived from an EMBL/GenBank/DDBJ whole genome shotgun (WGS) entry which is preliminary data.</text>
</comment>
<dbReference type="Proteomes" id="UP001275084">
    <property type="component" value="Unassembled WGS sequence"/>
</dbReference>
<reference evidence="1" key="1">
    <citation type="journal article" date="2023" name="Mol. Phylogenet. Evol.">
        <title>Genome-scale phylogeny and comparative genomics of the fungal order Sordariales.</title>
        <authorList>
            <person name="Hensen N."/>
            <person name="Bonometti L."/>
            <person name="Westerberg I."/>
            <person name="Brannstrom I.O."/>
            <person name="Guillou S."/>
            <person name="Cros-Aarteil S."/>
            <person name="Calhoun S."/>
            <person name="Haridas S."/>
            <person name="Kuo A."/>
            <person name="Mondo S."/>
            <person name="Pangilinan J."/>
            <person name="Riley R."/>
            <person name="LaButti K."/>
            <person name="Andreopoulos B."/>
            <person name="Lipzen A."/>
            <person name="Chen C."/>
            <person name="Yan M."/>
            <person name="Daum C."/>
            <person name="Ng V."/>
            <person name="Clum A."/>
            <person name="Steindorff A."/>
            <person name="Ohm R.A."/>
            <person name="Martin F."/>
            <person name="Silar P."/>
            <person name="Natvig D.O."/>
            <person name="Lalanne C."/>
            <person name="Gautier V."/>
            <person name="Ament-Velasquez S.L."/>
            <person name="Kruys A."/>
            <person name="Hutchinson M.I."/>
            <person name="Powell A.J."/>
            <person name="Barry K."/>
            <person name="Miller A.N."/>
            <person name="Grigoriev I.V."/>
            <person name="Debuchy R."/>
            <person name="Gladieux P."/>
            <person name="Hiltunen Thoren M."/>
            <person name="Johannesson H."/>
        </authorList>
    </citation>
    <scope>NUCLEOTIDE SEQUENCE</scope>
    <source>
        <strain evidence="1">CBS 955.72</strain>
    </source>
</reference>
<accession>A0AAJ0HA88</accession>
<proteinExistence type="predicted"/>
<evidence type="ECO:0000313" key="1">
    <source>
        <dbReference type="EMBL" id="KAK3344277.1"/>
    </source>
</evidence>
<protein>
    <submittedName>
        <fullName evidence="1">Uncharacterized protein</fullName>
    </submittedName>
</protein>
<gene>
    <name evidence="1" type="ORF">B0T25DRAFT_573229</name>
</gene>
<dbReference type="EMBL" id="JAUIQD010000007">
    <property type="protein sequence ID" value="KAK3344277.1"/>
    <property type="molecule type" value="Genomic_DNA"/>
</dbReference>
<evidence type="ECO:0000313" key="2">
    <source>
        <dbReference type="Proteomes" id="UP001275084"/>
    </source>
</evidence>